<protein>
    <submittedName>
        <fullName evidence="3">Uncharacterized protein</fullName>
    </submittedName>
</protein>
<sequence length="86" mass="9307">MSNDRNQGQASSSLWYFIGATFIFAMPNLMFGDLAWWARLALLVLGLAVMAAGFVQLRREMRAKRGTPAADGGTAPPTGSSGRDER</sequence>
<keyword evidence="4" id="KW-1185">Reference proteome</keyword>
<feature type="transmembrane region" description="Helical" evidence="2">
    <location>
        <begin position="36"/>
        <end position="55"/>
    </location>
</feature>
<name>A0A5J5IR26_9MICO</name>
<proteinExistence type="predicted"/>
<keyword evidence="2" id="KW-1133">Transmembrane helix</keyword>
<keyword evidence="2" id="KW-0812">Transmembrane</keyword>
<reference evidence="4" key="1">
    <citation type="submission" date="2019-09" db="EMBL/GenBank/DDBJ databases">
        <title>Mumia zhuanghuii sp. nov. isolated from the intestinal contents of plateau pika (Ochotona curzoniae) in the Qinghai-Tibet plateau of China.</title>
        <authorList>
            <person name="Tian Z."/>
        </authorList>
    </citation>
    <scope>NUCLEOTIDE SEQUENCE [LARGE SCALE GENOMIC DNA]</scope>
    <source>
        <strain evidence="4">DSM 25564</strain>
    </source>
</reference>
<evidence type="ECO:0000313" key="3">
    <source>
        <dbReference type="EMBL" id="KAA9084148.1"/>
    </source>
</evidence>
<accession>A0A5J5IR26</accession>
<dbReference type="OrthoDB" id="5126363at2"/>
<dbReference type="RefSeq" id="WP_150420394.1">
    <property type="nucleotide sequence ID" value="NZ_VYRZ01000004.1"/>
</dbReference>
<feature type="region of interest" description="Disordered" evidence="1">
    <location>
        <begin position="64"/>
        <end position="86"/>
    </location>
</feature>
<dbReference type="Proteomes" id="UP000327039">
    <property type="component" value="Unassembled WGS sequence"/>
</dbReference>
<feature type="transmembrane region" description="Helical" evidence="2">
    <location>
        <begin position="12"/>
        <end position="30"/>
    </location>
</feature>
<organism evidence="3 4">
    <name type="scientific">Microbacterium radiodurans</name>
    <dbReference type="NCBI Taxonomy" id="661398"/>
    <lineage>
        <taxon>Bacteria</taxon>
        <taxon>Bacillati</taxon>
        <taxon>Actinomycetota</taxon>
        <taxon>Actinomycetes</taxon>
        <taxon>Micrococcales</taxon>
        <taxon>Microbacteriaceae</taxon>
        <taxon>Microbacterium</taxon>
    </lineage>
</organism>
<evidence type="ECO:0000256" key="1">
    <source>
        <dbReference type="SAM" id="MobiDB-lite"/>
    </source>
</evidence>
<comment type="caution">
    <text evidence="3">The sequence shown here is derived from an EMBL/GenBank/DDBJ whole genome shotgun (WGS) entry which is preliminary data.</text>
</comment>
<keyword evidence="2" id="KW-0472">Membrane</keyword>
<evidence type="ECO:0000313" key="4">
    <source>
        <dbReference type="Proteomes" id="UP000327039"/>
    </source>
</evidence>
<evidence type="ECO:0000256" key="2">
    <source>
        <dbReference type="SAM" id="Phobius"/>
    </source>
</evidence>
<gene>
    <name evidence="3" type="ORF">F6B42_14305</name>
</gene>
<dbReference type="EMBL" id="VYRZ01000004">
    <property type="protein sequence ID" value="KAA9084148.1"/>
    <property type="molecule type" value="Genomic_DNA"/>
</dbReference>
<dbReference type="AlphaFoldDB" id="A0A5J5IR26"/>
<feature type="compositionally biased region" description="Polar residues" evidence="1">
    <location>
        <begin position="77"/>
        <end position="86"/>
    </location>
</feature>